<evidence type="ECO:0000256" key="1">
    <source>
        <dbReference type="SAM" id="Coils"/>
    </source>
</evidence>
<dbReference type="Proteomes" id="UP001174209">
    <property type="component" value="Unassembled WGS sequence"/>
</dbReference>
<evidence type="ECO:0008006" key="5">
    <source>
        <dbReference type="Google" id="ProtNLM"/>
    </source>
</evidence>
<keyword evidence="1" id="KW-0175">Coiled coil</keyword>
<evidence type="ECO:0000256" key="2">
    <source>
        <dbReference type="SAM" id="SignalP"/>
    </source>
</evidence>
<keyword evidence="4" id="KW-1185">Reference proteome</keyword>
<comment type="caution">
    <text evidence="3">The sequence shown here is derived from an EMBL/GenBank/DDBJ whole genome shotgun (WGS) entry which is preliminary data.</text>
</comment>
<evidence type="ECO:0000313" key="3">
    <source>
        <dbReference type="EMBL" id="MDN4611068.1"/>
    </source>
</evidence>
<proteinExistence type="predicted"/>
<evidence type="ECO:0000313" key="4">
    <source>
        <dbReference type="Proteomes" id="UP001174209"/>
    </source>
</evidence>
<organism evidence="3 4">
    <name type="scientific">Arthrobacter burdickii</name>
    <dbReference type="NCBI Taxonomy" id="3035920"/>
    <lineage>
        <taxon>Bacteria</taxon>
        <taxon>Bacillati</taxon>
        <taxon>Actinomycetota</taxon>
        <taxon>Actinomycetes</taxon>
        <taxon>Micrococcales</taxon>
        <taxon>Micrococcaceae</taxon>
        <taxon>Arthrobacter</taxon>
    </lineage>
</organism>
<gene>
    <name evidence="3" type="ORF">P5G52_09315</name>
</gene>
<feature type="coiled-coil region" evidence="1">
    <location>
        <begin position="51"/>
        <end position="78"/>
    </location>
</feature>
<keyword evidence="2" id="KW-0732">Signal</keyword>
<reference evidence="3" key="1">
    <citation type="submission" date="2023-06" db="EMBL/GenBank/DDBJ databases">
        <title>MT1 and MT2 Draft Genomes of Novel Species.</title>
        <authorList>
            <person name="Venkateswaran K."/>
        </authorList>
    </citation>
    <scope>NUCLEOTIDE SEQUENCE</scope>
    <source>
        <strain evidence="3">IIF3SC-B10</strain>
    </source>
</reference>
<accession>A0ABT8K218</accession>
<name>A0ABT8K218_9MICC</name>
<feature type="chain" id="PRO_5046665948" description="Secreted protein" evidence="2">
    <location>
        <begin position="30"/>
        <end position="195"/>
    </location>
</feature>
<feature type="signal peptide" evidence="2">
    <location>
        <begin position="1"/>
        <end position="29"/>
    </location>
</feature>
<dbReference type="RefSeq" id="WP_301226753.1">
    <property type="nucleotide sequence ID" value="NZ_JAROCG010000001.1"/>
</dbReference>
<sequence>MNRKLKLGGAAAVALAVFAGGIGVGSAVADPTKSEEYAAVAAESTSRQTLIEEKDAYKDKLLDRQKELEAQLDSARALEGEFRSKEESVAKREQAVGAAEAAVKKREDAVKGAEAKKAATTITEGSWTVGRNVEPGTYTTSAPVTGRCYWGIYVSGTNGDDIVANDNVSGGQPTVTLQVGQDFTTNRCGSWSKIG</sequence>
<dbReference type="EMBL" id="JAROCG010000001">
    <property type="protein sequence ID" value="MDN4611068.1"/>
    <property type="molecule type" value="Genomic_DNA"/>
</dbReference>
<protein>
    <recommendedName>
        <fullName evidence="5">Secreted protein</fullName>
    </recommendedName>
</protein>